<organism evidence="3 4">
    <name type="scientific">Microbacterium horticulturae</name>
    <dbReference type="NCBI Taxonomy" id="3028316"/>
    <lineage>
        <taxon>Bacteria</taxon>
        <taxon>Bacillati</taxon>
        <taxon>Actinomycetota</taxon>
        <taxon>Actinomycetes</taxon>
        <taxon>Micrococcales</taxon>
        <taxon>Microbacteriaceae</taxon>
        <taxon>Microbacterium</taxon>
    </lineage>
</organism>
<dbReference type="InterPro" id="IPR020843">
    <property type="entry name" value="ER"/>
</dbReference>
<dbReference type="Pfam" id="PF08240">
    <property type="entry name" value="ADH_N"/>
    <property type="match status" value="1"/>
</dbReference>
<dbReference type="PANTHER" id="PTHR44154:SF1">
    <property type="entry name" value="QUINONE OXIDOREDUCTASE"/>
    <property type="match status" value="1"/>
</dbReference>
<feature type="domain" description="Enoyl reductase (ER)" evidence="2">
    <location>
        <begin position="11"/>
        <end position="311"/>
    </location>
</feature>
<keyword evidence="4" id="KW-1185">Reference proteome</keyword>
<dbReference type="RefSeq" id="WP_275279339.1">
    <property type="nucleotide sequence ID" value="NZ_CP119108.1"/>
</dbReference>
<gene>
    <name evidence="3" type="ORF">PU630_05365</name>
</gene>
<evidence type="ECO:0000313" key="3">
    <source>
        <dbReference type="EMBL" id="WEG09986.1"/>
    </source>
</evidence>
<dbReference type="SUPFAM" id="SSF51735">
    <property type="entry name" value="NAD(P)-binding Rossmann-fold domains"/>
    <property type="match status" value="1"/>
</dbReference>
<accession>A0ABY8C0J7</accession>
<protein>
    <submittedName>
        <fullName evidence="3">NADP-dependent oxidoreductase</fullName>
    </submittedName>
</protein>
<dbReference type="EMBL" id="CP119108">
    <property type="protein sequence ID" value="WEG09986.1"/>
    <property type="molecule type" value="Genomic_DNA"/>
</dbReference>
<dbReference type="PANTHER" id="PTHR44154">
    <property type="entry name" value="QUINONE OXIDOREDUCTASE"/>
    <property type="match status" value="1"/>
</dbReference>
<evidence type="ECO:0000313" key="4">
    <source>
        <dbReference type="Proteomes" id="UP001214553"/>
    </source>
</evidence>
<dbReference type="Pfam" id="PF13602">
    <property type="entry name" value="ADH_zinc_N_2"/>
    <property type="match status" value="1"/>
</dbReference>
<evidence type="ECO:0000256" key="1">
    <source>
        <dbReference type="ARBA" id="ARBA00022857"/>
    </source>
</evidence>
<dbReference type="InterPro" id="IPR013154">
    <property type="entry name" value="ADH-like_N"/>
</dbReference>
<dbReference type="CDD" id="cd05289">
    <property type="entry name" value="MDR_like_2"/>
    <property type="match status" value="1"/>
</dbReference>
<dbReference type="InterPro" id="IPR036291">
    <property type="entry name" value="NAD(P)-bd_dom_sf"/>
</dbReference>
<reference evidence="3 4" key="1">
    <citation type="submission" date="2023-03" db="EMBL/GenBank/DDBJ databases">
        <title>Genome sequence of Microbacterium sp. KACC 23027.</title>
        <authorList>
            <person name="Kim S."/>
            <person name="Heo J."/>
            <person name="Kwon S.-W."/>
        </authorList>
    </citation>
    <scope>NUCLEOTIDE SEQUENCE [LARGE SCALE GENOMIC DNA]</scope>
    <source>
        <strain evidence="3 4">KACC 23027</strain>
    </source>
</reference>
<name>A0ABY8C0J7_9MICO</name>
<evidence type="ECO:0000259" key="2">
    <source>
        <dbReference type="SMART" id="SM00829"/>
    </source>
</evidence>
<dbReference type="InterPro" id="IPR051603">
    <property type="entry name" value="Zinc-ADH_QOR/CCCR"/>
</dbReference>
<dbReference type="Proteomes" id="UP001214553">
    <property type="component" value="Chromosome"/>
</dbReference>
<dbReference type="Gene3D" id="3.90.180.10">
    <property type="entry name" value="Medium-chain alcohol dehydrogenases, catalytic domain"/>
    <property type="match status" value="1"/>
</dbReference>
<proteinExistence type="predicted"/>
<dbReference type="InterPro" id="IPR011032">
    <property type="entry name" value="GroES-like_sf"/>
</dbReference>
<dbReference type="SUPFAM" id="SSF50129">
    <property type="entry name" value="GroES-like"/>
    <property type="match status" value="1"/>
</dbReference>
<sequence>MAQAIEYVEFGDPEVLTLQDVTSSAPAAGEVTVRLAAVGVNPLEAKIRSGRRPSGPITSPRRLGADAAGTISAVGPDVEGFRVGDPVIVFGAAGAYATELTVPFAHVQPRPVHVSAAEGAALGIPAGTAYQTLRSLDVRPGDTLLVHGGSGAVGQAVVQFAALWGVPVVATASPRRHDRVRALGGIPVAYGDGLEQRVRDAAPQGITTVIDIAGTDEAVDVSLRLVADRSRIVTLVRGKDAADLGIRAFLGGSPEPLTARQQQLRAEAMPVVLALMAAGRFSVELGPSFPLADAAEAHRALEAGVDGKITLVP</sequence>
<keyword evidence="1" id="KW-0521">NADP</keyword>
<dbReference type="Gene3D" id="3.40.50.720">
    <property type="entry name" value="NAD(P)-binding Rossmann-like Domain"/>
    <property type="match status" value="1"/>
</dbReference>
<dbReference type="SMART" id="SM00829">
    <property type="entry name" value="PKS_ER"/>
    <property type="match status" value="1"/>
</dbReference>